<dbReference type="InterPro" id="IPR015797">
    <property type="entry name" value="NUDIX_hydrolase-like_dom_sf"/>
</dbReference>
<name>A0A244CW20_PSEDV</name>
<dbReference type="OrthoDB" id="9804442at2"/>
<dbReference type="Proteomes" id="UP000194841">
    <property type="component" value="Unassembled WGS sequence"/>
</dbReference>
<dbReference type="EMBL" id="MWPV01000001">
    <property type="protein sequence ID" value="OUL59764.1"/>
    <property type="molecule type" value="Genomic_DNA"/>
</dbReference>
<protein>
    <submittedName>
        <fullName evidence="4">DNA mismatch repair protein MutT</fullName>
    </submittedName>
</protein>
<dbReference type="AlphaFoldDB" id="A0A244CW20"/>
<reference evidence="4 5" key="1">
    <citation type="submission" date="2017-02" db="EMBL/GenBank/DDBJ databases">
        <title>Pseudoalteromonas ulvae TC14 Genome.</title>
        <authorList>
            <person name="Molmeret M."/>
        </authorList>
    </citation>
    <scope>NUCLEOTIDE SEQUENCE [LARGE SCALE GENOMIC DNA]</scope>
    <source>
        <strain evidence="4">TC14</strain>
    </source>
</reference>
<dbReference type="Pfam" id="PF00293">
    <property type="entry name" value="NUDIX"/>
    <property type="match status" value="1"/>
</dbReference>
<keyword evidence="5" id="KW-1185">Reference proteome</keyword>
<dbReference type="InterPro" id="IPR020084">
    <property type="entry name" value="NUDIX_hydrolase_CS"/>
</dbReference>
<proteinExistence type="predicted"/>
<dbReference type="PROSITE" id="PS51462">
    <property type="entry name" value="NUDIX"/>
    <property type="match status" value="1"/>
</dbReference>
<dbReference type="PROSITE" id="PS00893">
    <property type="entry name" value="NUDIX_BOX"/>
    <property type="match status" value="1"/>
</dbReference>
<accession>A0A244CW20</accession>
<comment type="caution">
    <text evidence="4">The sequence shown here is derived from an EMBL/GenBank/DDBJ whole genome shotgun (WGS) entry which is preliminary data.</text>
</comment>
<evidence type="ECO:0000256" key="1">
    <source>
        <dbReference type="ARBA" id="ARBA00001946"/>
    </source>
</evidence>
<evidence type="ECO:0000313" key="5">
    <source>
        <dbReference type="Proteomes" id="UP000194841"/>
    </source>
</evidence>
<evidence type="ECO:0000259" key="3">
    <source>
        <dbReference type="PROSITE" id="PS51462"/>
    </source>
</evidence>
<dbReference type="CDD" id="cd02883">
    <property type="entry name" value="NUDIX_Hydrolase"/>
    <property type="match status" value="1"/>
</dbReference>
<comment type="cofactor">
    <cofactor evidence="1">
        <name>Mg(2+)</name>
        <dbReference type="ChEBI" id="CHEBI:18420"/>
    </cofactor>
</comment>
<dbReference type="PANTHER" id="PTHR43046">
    <property type="entry name" value="GDP-MANNOSE MANNOSYL HYDROLASE"/>
    <property type="match status" value="1"/>
</dbReference>
<dbReference type="PANTHER" id="PTHR43046:SF15">
    <property type="entry name" value="MUTT_NUDIX FAMILY PROTEIN"/>
    <property type="match status" value="1"/>
</dbReference>
<feature type="domain" description="Nudix hydrolase" evidence="3">
    <location>
        <begin position="26"/>
        <end position="161"/>
    </location>
</feature>
<dbReference type="InterPro" id="IPR000086">
    <property type="entry name" value="NUDIX_hydrolase_dom"/>
</dbReference>
<evidence type="ECO:0000256" key="2">
    <source>
        <dbReference type="ARBA" id="ARBA00022801"/>
    </source>
</evidence>
<keyword evidence="2" id="KW-0378">Hydrolase</keyword>
<gene>
    <name evidence="4" type="ORF">B1199_00215</name>
</gene>
<evidence type="ECO:0000313" key="4">
    <source>
        <dbReference type="EMBL" id="OUL59764.1"/>
    </source>
</evidence>
<dbReference type="Gene3D" id="3.90.79.10">
    <property type="entry name" value="Nucleoside Triphosphate Pyrophosphohydrolase"/>
    <property type="match status" value="1"/>
</dbReference>
<organism evidence="4 5">
    <name type="scientific">Pseudoalteromonas ulvae</name>
    <dbReference type="NCBI Taxonomy" id="107327"/>
    <lineage>
        <taxon>Bacteria</taxon>
        <taxon>Pseudomonadati</taxon>
        <taxon>Pseudomonadota</taxon>
        <taxon>Gammaproteobacteria</taxon>
        <taxon>Alteromonadales</taxon>
        <taxon>Pseudoalteromonadaceae</taxon>
        <taxon>Pseudoalteromonas</taxon>
    </lineage>
</organism>
<sequence length="182" mass="20690">MIIIETMQLLKQTRHPDAISCPASTVLRTATRAIVMRGEDILLLYTKRYDDYSLPGGGVNEGESLSDGLKRELAEETGASDIEILEEFGLYREWRPWHKAPYKTVQMDSYCYVCRIAETLAEPQFEAHEINNGMKALWINIHHAIAHNHHIIQHSDLKGLSIERETYLLELIASQLLKTGSA</sequence>
<dbReference type="GO" id="GO:0016787">
    <property type="term" value="F:hydrolase activity"/>
    <property type="evidence" value="ECO:0007669"/>
    <property type="project" value="UniProtKB-KW"/>
</dbReference>
<dbReference type="SUPFAM" id="SSF55811">
    <property type="entry name" value="Nudix"/>
    <property type="match status" value="1"/>
</dbReference>